<reference evidence="1" key="2">
    <citation type="journal article" date="2016" name="Fungal Biol.">
        <title>Ochratoxin A production by Penicillium thymicola.</title>
        <authorList>
            <person name="Nguyen H.D.T."/>
            <person name="McMullin D.R."/>
            <person name="Ponomareva E."/>
            <person name="Riley R."/>
            <person name="Pomraning K.R."/>
            <person name="Baker S.E."/>
            <person name="Seifert K.A."/>
        </authorList>
    </citation>
    <scope>NUCLEOTIDE SEQUENCE</scope>
    <source>
        <strain evidence="1">DAOM 180753</strain>
    </source>
</reference>
<gene>
    <name evidence="1" type="ORF">VN97_g9202</name>
</gene>
<sequence>MIMSILALKTKYSSFVAIETKHEFDKSSISLLTEIVIYTIYYQYKEVKSCNYTVESPLKCGWLDNEYLYSHALTYHLQGYGLIKCKTWIKKGRLMQVPRLINI</sequence>
<comment type="caution">
    <text evidence="1">The sequence shown here is derived from an EMBL/GenBank/DDBJ whole genome shotgun (WGS) entry which is preliminary data.</text>
</comment>
<evidence type="ECO:0000313" key="1">
    <source>
        <dbReference type="EMBL" id="KAJ9484172.1"/>
    </source>
</evidence>
<name>A0AAI9TBM6_PENTH</name>
<dbReference type="Proteomes" id="UP001227192">
    <property type="component" value="Unassembled WGS sequence"/>
</dbReference>
<dbReference type="EMBL" id="LACB01000362">
    <property type="protein sequence ID" value="KAJ9484172.1"/>
    <property type="molecule type" value="Genomic_DNA"/>
</dbReference>
<evidence type="ECO:0000313" key="2">
    <source>
        <dbReference type="Proteomes" id="UP001227192"/>
    </source>
</evidence>
<proteinExistence type="predicted"/>
<reference evidence="1" key="1">
    <citation type="submission" date="2015-06" db="EMBL/GenBank/DDBJ databases">
        <authorList>
            <person name="Nguyen H."/>
        </authorList>
    </citation>
    <scope>NUCLEOTIDE SEQUENCE</scope>
    <source>
        <strain evidence="1">DAOM 180753</strain>
    </source>
</reference>
<accession>A0AAI9TBM6</accession>
<protein>
    <submittedName>
        <fullName evidence="1">Uncharacterized protein</fullName>
    </submittedName>
</protein>
<keyword evidence="2" id="KW-1185">Reference proteome</keyword>
<dbReference type="AlphaFoldDB" id="A0AAI9TBM6"/>
<organism evidence="1 2">
    <name type="scientific">Penicillium thymicola</name>
    <dbReference type="NCBI Taxonomy" id="293382"/>
    <lineage>
        <taxon>Eukaryota</taxon>
        <taxon>Fungi</taxon>
        <taxon>Dikarya</taxon>
        <taxon>Ascomycota</taxon>
        <taxon>Pezizomycotina</taxon>
        <taxon>Eurotiomycetes</taxon>
        <taxon>Eurotiomycetidae</taxon>
        <taxon>Eurotiales</taxon>
        <taxon>Aspergillaceae</taxon>
        <taxon>Penicillium</taxon>
    </lineage>
</organism>